<dbReference type="InterPro" id="IPR053716">
    <property type="entry name" value="Flag_assembly_chemotaxis_eff"/>
</dbReference>
<dbReference type="Proteomes" id="UP000070433">
    <property type="component" value="Chromosome"/>
</dbReference>
<feature type="coiled-coil region" evidence="1">
    <location>
        <begin position="24"/>
        <end position="51"/>
    </location>
</feature>
<evidence type="ECO:0008006" key="4">
    <source>
        <dbReference type="Google" id="ProtNLM"/>
    </source>
</evidence>
<proteinExistence type="predicted"/>
<dbReference type="OrthoDB" id="8812737at2"/>
<reference evidence="2 3" key="1">
    <citation type="journal article" date="2014" name="Int. J. Syst. Evol. Microbiol.">
        <title>Ramlibacter solisilvae sp. nov., isolated from forest soil, and emended description of the genus Ramlibacter.</title>
        <authorList>
            <person name="Lee H.J."/>
            <person name="Lee S.H."/>
            <person name="Lee S.S."/>
            <person name="Lee J.S."/>
            <person name="Kim Y."/>
            <person name="Kim S.C."/>
            <person name="Jeon C.O."/>
        </authorList>
    </citation>
    <scope>NUCLEOTIDE SEQUENCE [LARGE SCALE GENOMIC DNA]</scope>
    <source>
        <strain evidence="2 3">5-10</strain>
    </source>
</reference>
<evidence type="ECO:0000256" key="1">
    <source>
        <dbReference type="SAM" id="Coils"/>
    </source>
</evidence>
<keyword evidence="1" id="KW-0175">Coiled coil</keyword>
<organism evidence="2 3">
    <name type="scientific">Ramlibacter tataouinensis</name>
    <dbReference type="NCBI Taxonomy" id="94132"/>
    <lineage>
        <taxon>Bacteria</taxon>
        <taxon>Pseudomonadati</taxon>
        <taxon>Pseudomonadota</taxon>
        <taxon>Betaproteobacteria</taxon>
        <taxon>Burkholderiales</taxon>
        <taxon>Comamonadaceae</taxon>
        <taxon>Ramlibacter</taxon>
    </lineage>
</organism>
<dbReference type="AlphaFoldDB" id="A0A127JQF3"/>
<dbReference type="Gene3D" id="1.10.287.1700">
    <property type="match status" value="1"/>
</dbReference>
<evidence type="ECO:0000313" key="2">
    <source>
        <dbReference type="EMBL" id="AMO22196.1"/>
    </source>
</evidence>
<keyword evidence="3" id="KW-1185">Reference proteome</keyword>
<name>A0A127JQF3_9BURK</name>
<accession>A0A127JQF3</accession>
<protein>
    <recommendedName>
        <fullName evidence="4">Flagellar FliJ protein</fullName>
    </recommendedName>
</protein>
<dbReference type="EMBL" id="CP010951">
    <property type="protein sequence ID" value="AMO22196.1"/>
    <property type="molecule type" value="Genomic_DNA"/>
</dbReference>
<evidence type="ECO:0000313" key="3">
    <source>
        <dbReference type="Proteomes" id="UP000070433"/>
    </source>
</evidence>
<gene>
    <name evidence="2" type="ORF">UC35_03945</name>
</gene>
<feature type="coiled-coil region" evidence="1">
    <location>
        <begin position="79"/>
        <end position="106"/>
    </location>
</feature>
<dbReference type="RefSeq" id="WP_061496393.1">
    <property type="nucleotide sequence ID" value="NZ_CP010951.1"/>
</dbReference>
<sequence length="155" mass="17556">MSARPVRGFDYALEPVRRRREWQLEAAQAELGRVQRALAECEADRERVETECAAEASVAGRAWSARPDPVAQSHRLAYLAALQQRRKDVEAEAAELARQVADVRRKCLERQRQLDVLDEHRGDALAEHLAEATRRQAVQADQEWSARAAQAGEFQ</sequence>